<name>K0QZK6_THAOC</name>
<proteinExistence type="predicted"/>
<accession>K0QZK6</accession>
<evidence type="ECO:0000313" key="2">
    <source>
        <dbReference type="EMBL" id="EJK43684.1"/>
    </source>
</evidence>
<reference evidence="2 3" key="1">
    <citation type="journal article" date="2012" name="Genome Biol.">
        <title>Genome and low-iron response of an oceanic diatom adapted to chronic iron limitation.</title>
        <authorList>
            <person name="Lommer M."/>
            <person name="Specht M."/>
            <person name="Roy A.S."/>
            <person name="Kraemer L."/>
            <person name="Andreson R."/>
            <person name="Gutowska M.A."/>
            <person name="Wolf J."/>
            <person name="Bergner S.V."/>
            <person name="Schilhabel M.B."/>
            <person name="Klostermeier U.C."/>
            <person name="Beiko R.G."/>
            <person name="Rosenstiel P."/>
            <person name="Hippler M."/>
            <person name="Laroche J."/>
        </authorList>
    </citation>
    <scope>NUCLEOTIDE SEQUENCE [LARGE SCALE GENOMIC DNA]</scope>
    <source>
        <strain evidence="2 3">CCMP1005</strain>
    </source>
</reference>
<dbReference type="AlphaFoldDB" id="K0QZK6"/>
<protein>
    <submittedName>
        <fullName evidence="2">Uncharacterized protein</fullName>
    </submittedName>
</protein>
<keyword evidence="3" id="KW-1185">Reference proteome</keyword>
<evidence type="ECO:0000313" key="3">
    <source>
        <dbReference type="Proteomes" id="UP000266841"/>
    </source>
</evidence>
<evidence type="ECO:0000256" key="1">
    <source>
        <dbReference type="SAM" id="MobiDB-lite"/>
    </source>
</evidence>
<sequence>MSGVRVGRFVVAKDSHKIPKWKCRARSGQFVGFSREHSTLVPLIRNLRTGYVLPQYHVVLDEKFDTVMQLPSQEHVVDKICDDLWDSSCKRFADWTELTEYDDDGDLEYTPPSPGEAMEQLDSPSIVVPAEPNSELFCD</sequence>
<dbReference type="EMBL" id="AGNL01050760">
    <property type="protein sequence ID" value="EJK43684.1"/>
    <property type="molecule type" value="Genomic_DNA"/>
</dbReference>
<feature type="region of interest" description="Disordered" evidence="1">
    <location>
        <begin position="103"/>
        <end position="125"/>
    </location>
</feature>
<gene>
    <name evidence="2" type="ORF">THAOC_37847</name>
</gene>
<organism evidence="2 3">
    <name type="scientific">Thalassiosira oceanica</name>
    <name type="common">Marine diatom</name>
    <dbReference type="NCBI Taxonomy" id="159749"/>
    <lineage>
        <taxon>Eukaryota</taxon>
        <taxon>Sar</taxon>
        <taxon>Stramenopiles</taxon>
        <taxon>Ochrophyta</taxon>
        <taxon>Bacillariophyta</taxon>
        <taxon>Coscinodiscophyceae</taxon>
        <taxon>Thalassiosirophycidae</taxon>
        <taxon>Thalassiosirales</taxon>
        <taxon>Thalassiosiraceae</taxon>
        <taxon>Thalassiosira</taxon>
    </lineage>
</organism>
<comment type="caution">
    <text evidence="2">The sequence shown here is derived from an EMBL/GenBank/DDBJ whole genome shotgun (WGS) entry which is preliminary data.</text>
</comment>
<dbReference type="Proteomes" id="UP000266841">
    <property type="component" value="Unassembled WGS sequence"/>
</dbReference>